<feature type="chain" id="PRO_5041924366" evidence="1">
    <location>
        <begin position="31"/>
        <end position="566"/>
    </location>
</feature>
<accession>A0AAE3GBN2</accession>
<evidence type="ECO:0000256" key="1">
    <source>
        <dbReference type="SAM" id="SignalP"/>
    </source>
</evidence>
<reference evidence="3" key="1">
    <citation type="submission" date="2022-06" db="EMBL/GenBank/DDBJ databases">
        <title>Genomic Encyclopedia of Archaeal and Bacterial Type Strains, Phase II (KMG-II): from individual species to whole genera.</title>
        <authorList>
            <person name="Goeker M."/>
        </authorList>
    </citation>
    <scope>NUCLEOTIDE SEQUENCE</scope>
    <source>
        <strain evidence="3">DSM 43935</strain>
    </source>
</reference>
<dbReference type="Proteomes" id="UP001206128">
    <property type="component" value="Unassembled WGS sequence"/>
</dbReference>
<comment type="caution">
    <text evidence="3">The sequence shown here is derived from an EMBL/GenBank/DDBJ whole genome shotgun (WGS) entry which is preliminary data.</text>
</comment>
<dbReference type="GO" id="GO:1904680">
    <property type="term" value="F:peptide transmembrane transporter activity"/>
    <property type="evidence" value="ECO:0007669"/>
    <property type="project" value="TreeGrafter"/>
</dbReference>
<protein>
    <submittedName>
        <fullName evidence="3">Peptide/nickel transport system substrate-binding protein</fullName>
    </submittedName>
</protein>
<organism evidence="3 4">
    <name type="scientific">Goodfellowiella coeruleoviolacea</name>
    <dbReference type="NCBI Taxonomy" id="334858"/>
    <lineage>
        <taxon>Bacteria</taxon>
        <taxon>Bacillati</taxon>
        <taxon>Actinomycetota</taxon>
        <taxon>Actinomycetes</taxon>
        <taxon>Pseudonocardiales</taxon>
        <taxon>Pseudonocardiaceae</taxon>
        <taxon>Goodfellowiella</taxon>
    </lineage>
</organism>
<dbReference type="GO" id="GO:0042597">
    <property type="term" value="C:periplasmic space"/>
    <property type="evidence" value="ECO:0007669"/>
    <property type="project" value="UniProtKB-ARBA"/>
</dbReference>
<dbReference type="Pfam" id="PF00496">
    <property type="entry name" value="SBP_bac_5"/>
    <property type="match status" value="1"/>
</dbReference>
<dbReference type="InterPro" id="IPR039424">
    <property type="entry name" value="SBP_5"/>
</dbReference>
<dbReference type="Gene3D" id="3.10.105.10">
    <property type="entry name" value="Dipeptide-binding Protein, Domain 3"/>
    <property type="match status" value="1"/>
</dbReference>
<evidence type="ECO:0000313" key="3">
    <source>
        <dbReference type="EMBL" id="MCP2164292.1"/>
    </source>
</evidence>
<dbReference type="PIRSF" id="PIRSF002741">
    <property type="entry name" value="MppA"/>
    <property type="match status" value="1"/>
</dbReference>
<dbReference type="PROSITE" id="PS51257">
    <property type="entry name" value="PROKAR_LIPOPROTEIN"/>
    <property type="match status" value="1"/>
</dbReference>
<evidence type="ECO:0000259" key="2">
    <source>
        <dbReference type="Pfam" id="PF00496"/>
    </source>
</evidence>
<sequence>MVGTARRHWAFTVAPLAVGALLLSACGGGAGQGGGSNVQVREMTGNDINPQPADQLKDGGNLNLPLVQWPQQWNYNQVQGVGVDLALVSRALIPEVFLSEADGTVRPNPDVLTEWKLLSTEPQVIQFTINPKARWSDGTPITYQDFVATWKARNGTDTAYQPASTAGWQDVSSVERGADDRDVRITFAKVYAEWQGLLQFLYPASHYATPEQFNEDWVGQLPVTAGPFKVKSMDNTAKVLVLERDPNWWGEKPKLDTITFKTVPASAQPQAFQAGDIDAVDIGPDVATFQTIQQVPNAVIRKALAPDWRVLNFSARPGTPLADVAVRTALFKGIDRTALGKAVLGPIVPDVRPLNNHIFVEGQKGYQDNGAPYDFDPQQAQAELDAAGWKLAEGNPIRAKDGTPLRITLTIPSGIPTSSNEAQIFQQQLKNIGVDLQISTVDLNAWQTQYLQTGNFELLNMAWEGTPFPISSVTSIYTFDPGNVNQNYGRIPDTTGINELFRQANEELDEAKRIELANKIDQAAWQEGFSLPLYQRPDAWGVRKDLANYGAFGFAEVDFTKVGFTR</sequence>
<dbReference type="PANTHER" id="PTHR30290">
    <property type="entry name" value="PERIPLASMIC BINDING COMPONENT OF ABC TRANSPORTER"/>
    <property type="match status" value="1"/>
</dbReference>
<dbReference type="Gene3D" id="3.90.76.10">
    <property type="entry name" value="Dipeptide-binding Protein, Domain 1"/>
    <property type="match status" value="1"/>
</dbReference>
<dbReference type="SUPFAM" id="SSF53850">
    <property type="entry name" value="Periplasmic binding protein-like II"/>
    <property type="match status" value="1"/>
</dbReference>
<feature type="signal peptide" evidence="1">
    <location>
        <begin position="1"/>
        <end position="30"/>
    </location>
</feature>
<dbReference type="InterPro" id="IPR000914">
    <property type="entry name" value="SBP_5_dom"/>
</dbReference>
<feature type="domain" description="Solute-binding protein family 5" evidence="2">
    <location>
        <begin position="107"/>
        <end position="479"/>
    </location>
</feature>
<dbReference type="InterPro" id="IPR030678">
    <property type="entry name" value="Peptide/Ni-bd"/>
</dbReference>
<keyword evidence="1" id="KW-0732">Signal</keyword>
<keyword evidence="4" id="KW-1185">Reference proteome</keyword>
<dbReference type="CDD" id="cd08501">
    <property type="entry name" value="PBP2_Lpqw"/>
    <property type="match status" value="1"/>
</dbReference>
<gene>
    <name evidence="3" type="ORF">LX83_001132</name>
</gene>
<name>A0AAE3GBN2_9PSEU</name>
<dbReference type="EMBL" id="JAMTCK010000002">
    <property type="protein sequence ID" value="MCP2164292.1"/>
    <property type="molecule type" value="Genomic_DNA"/>
</dbReference>
<proteinExistence type="predicted"/>
<dbReference type="PANTHER" id="PTHR30290:SF65">
    <property type="entry name" value="MONOACYL PHOSPHATIDYLINOSITOL TETRAMANNOSIDE-BINDING PROTEIN LPQW-RELATED"/>
    <property type="match status" value="1"/>
</dbReference>
<dbReference type="AlphaFoldDB" id="A0AAE3GBN2"/>
<evidence type="ECO:0000313" key="4">
    <source>
        <dbReference type="Proteomes" id="UP001206128"/>
    </source>
</evidence>
<dbReference type="GO" id="GO:0043190">
    <property type="term" value="C:ATP-binding cassette (ABC) transporter complex"/>
    <property type="evidence" value="ECO:0007669"/>
    <property type="project" value="InterPro"/>
</dbReference>
<dbReference type="GO" id="GO:0015833">
    <property type="term" value="P:peptide transport"/>
    <property type="evidence" value="ECO:0007669"/>
    <property type="project" value="TreeGrafter"/>
</dbReference>
<dbReference type="Gene3D" id="3.40.190.10">
    <property type="entry name" value="Periplasmic binding protein-like II"/>
    <property type="match status" value="1"/>
</dbReference>